<dbReference type="STRING" id="4781.A0A0P1ABN8"/>
<feature type="region of interest" description="Disordered" evidence="1">
    <location>
        <begin position="469"/>
        <end position="509"/>
    </location>
</feature>
<accession>A0A0P1ABN8</accession>
<dbReference type="Proteomes" id="UP000054928">
    <property type="component" value="Unassembled WGS sequence"/>
</dbReference>
<evidence type="ECO:0000313" key="3">
    <source>
        <dbReference type="Proteomes" id="UP000054928"/>
    </source>
</evidence>
<dbReference type="GeneID" id="36400822"/>
<dbReference type="RefSeq" id="XP_024574078.1">
    <property type="nucleotide sequence ID" value="XM_024723064.1"/>
</dbReference>
<sequence>MPSTETLPLPELYEPYENYKYADLCLELSKRNICLPRSLQRVTDQAGLIQLLRDWDQTQNEEICKPIYRRASPRRQGDKIPNQMNSKRTIRTRRGCRFRLINVLLSPKFCRRWSEMISCGRKLEMNHFWTDVHVAFRTKNLSLDKLHFQDALFVNVTPDVILAHSATRLLQMWIEIVIMYRNAVAQAKRAADKNDTVHSFFDFCAGRLDLLYLHMAMLLEPKLSRFVMSDKLSAAFEPFDRSKIKTVASDSKSAQTAVKCKSGALNKVQSTVAASSKPVTTVSIQDAAKCKTGTTNKGKFSASCNPSAIIEKVGSTTIGNPSAATGTEAATSANSQQAILTEAQSVIATSKPIEETEAEAATPADNKLAAGFGDQIASADSSNLDTEISTVAGKAMETALVTSTTKPPAPPKLPGMLTQNPEMKEIPASPEIRVGKSTLAKDVVLTRVNQSKPAVSQYKASVPKKIRKYTGKGKAATNATSTRETKPMSSSAKKQSAKSKAKTSQSVKLSTIGDDDAQKISLGKRSREEKETTIIQIPTITDIVPHPAKRAHTTTALVTRPMDVALPPDEWDILENRLRKVNDNIGRCHRGLSGMEGKVSDSYKQSLEADLRFYSAIKQRLQEQLLVVMQSGY</sequence>
<evidence type="ECO:0000313" key="2">
    <source>
        <dbReference type="EMBL" id="CEG37709.1"/>
    </source>
</evidence>
<organism evidence="2 3">
    <name type="scientific">Plasmopara halstedii</name>
    <name type="common">Downy mildew of sunflower</name>
    <dbReference type="NCBI Taxonomy" id="4781"/>
    <lineage>
        <taxon>Eukaryota</taxon>
        <taxon>Sar</taxon>
        <taxon>Stramenopiles</taxon>
        <taxon>Oomycota</taxon>
        <taxon>Peronosporomycetes</taxon>
        <taxon>Peronosporales</taxon>
        <taxon>Peronosporaceae</taxon>
        <taxon>Plasmopara</taxon>
    </lineage>
</organism>
<protein>
    <submittedName>
        <fullName evidence="2">Uncharacterized protein</fullName>
    </submittedName>
</protein>
<dbReference type="AlphaFoldDB" id="A0A0P1ABN8"/>
<evidence type="ECO:0000256" key="1">
    <source>
        <dbReference type="SAM" id="MobiDB-lite"/>
    </source>
</evidence>
<reference evidence="3" key="1">
    <citation type="submission" date="2014-09" db="EMBL/GenBank/DDBJ databases">
        <authorList>
            <person name="Sharma Rahul"/>
            <person name="Thines Marco"/>
        </authorList>
    </citation>
    <scope>NUCLEOTIDE SEQUENCE [LARGE SCALE GENOMIC DNA]</scope>
</reference>
<dbReference type="EMBL" id="CCYD01000290">
    <property type="protein sequence ID" value="CEG37709.1"/>
    <property type="molecule type" value="Genomic_DNA"/>
</dbReference>
<dbReference type="OMA" id="NENIDRC"/>
<keyword evidence="3" id="KW-1185">Reference proteome</keyword>
<proteinExistence type="predicted"/>
<dbReference type="OrthoDB" id="165689at2759"/>
<name>A0A0P1ABN8_PLAHL</name>